<dbReference type="SUPFAM" id="SSF48452">
    <property type="entry name" value="TPR-like"/>
    <property type="match status" value="1"/>
</dbReference>
<dbReference type="OrthoDB" id="10255632at2759"/>
<evidence type="ECO:0000313" key="8">
    <source>
        <dbReference type="Proteomes" id="UP000001194"/>
    </source>
</evidence>
<feature type="region of interest" description="Disordered" evidence="5">
    <location>
        <begin position="1797"/>
        <end position="1821"/>
    </location>
</feature>
<comment type="catalytic activity">
    <reaction evidence="1">
        <text>All bonds known to be hydrolyzed by this endopeptidase have arginine in P1 and an acidic residue in P4. P6 is often occupied by an acidic residue or by a hydroxy-amino-acid residue, the phosphorylation of which enhances cleavage.</text>
        <dbReference type="EC" id="3.4.22.49"/>
    </reaction>
</comment>
<accession>B0E2C7</accession>
<dbReference type="RefSeq" id="XP_001890347.1">
    <property type="nucleotide sequence ID" value="XM_001890312.1"/>
</dbReference>
<evidence type="ECO:0000256" key="4">
    <source>
        <dbReference type="ARBA" id="ARBA00022829"/>
    </source>
</evidence>
<keyword evidence="8" id="KW-1185">Reference proteome</keyword>
<dbReference type="Gene3D" id="1.25.40.10">
    <property type="entry name" value="Tetratricopeptide repeat domain"/>
    <property type="match status" value="1"/>
</dbReference>
<dbReference type="SMART" id="SM00028">
    <property type="entry name" value="TPR"/>
    <property type="match status" value="5"/>
</dbReference>
<gene>
    <name evidence="7" type="ORF">LACBIDRAFT_317789</name>
</gene>
<evidence type="ECO:0000256" key="1">
    <source>
        <dbReference type="ARBA" id="ARBA00000451"/>
    </source>
</evidence>
<reference evidence="7 8" key="1">
    <citation type="journal article" date="2008" name="Nature">
        <title>The genome of Laccaria bicolor provides insights into mycorrhizal symbiosis.</title>
        <authorList>
            <person name="Martin F."/>
            <person name="Aerts A."/>
            <person name="Ahren D."/>
            <person name="Brun A."/>
            <person name="Danchin E.G.J."/>
            <person name="Duchaussoy F."/>
            <person name="Gibon J."/>
            <person name="Kohler A."/>
            <person name="Lindquist E."/>
            <person name="Pereda V."/>
            <person name="Salamov A."/>
            <person name="Shapiro H.J."/>
            <person name="Wuyts J."/>
            <person name="Blaudez D."/>
            <person name="Buee M."/>
            <person name="Brokstein P."/>
            <person name="Canbaeck B."/>
            <person name="Cohen D."/>
            <person name="Courty P.E."/>
            <person name="Coutinho P.M."/>
            <person name="Delaruelle C."/>
            <person name="Detter J.C."/>
            <person name="Deveau A."/>
            <person name="DiFazio S."/>
            <person name="Duplessis S."/>
            <person name="Fraissinet-Tachet L."/>
            <person name="Lucic E."/>
            <person name="Frey-Klett P."/>
            <person name="Fourrey C."/>
            <person name="Feussner I."/>
            <person name="Gay G."/>
            <person name="Grimwood J."/>
            <person name="Hoegger P.J."/>
            <person name="Jain P."/>
            <person name="Kilaru S."/>
            <person name="Labbe J."/>
            <person name="Lin Y.C."/>
            <person name="Legue V."/>
            <person name="Le Tacon F."/>
            <person name="Marmeisse R."/>
            <person name="Melayah D."/>
            <person name="Montanini B."/>
            <person name="Muratet M."/>
            <person name="Nehls U."/>
            <person name="Niculita-Hirzel H."/>
            <person name="Oudot-Le Secq M.P."/>
            <person name="Peter M."/>
            <person name="Quesneville H."/>
            <person name="Rajashekar B."/>
            <person name="Reich M."/>
            <person name="Rouhier N."/>
            <person name="Schmutz J."/>
            <person name="Yin T."/>
            <person name="Chalot M."/>
            <person name="Henrissat B."/>
            <person name="Kuees U."/>
            <person name="Lucas S."/>
            <person name="Van de Peer Y."/>
            <person name="Podila G.K."/>
            <person name="Polle A."/>
            <person name="Pukkila P.J."/>
            <person name="Richardson P.M."/>
            <person name="Rouze P."/>
            <person name="Sanders I.R."/>
            <person name="Stajich J.E."/>
            <person name="Tunlid A."/>
            <person name="Tuskan G."/>
            <person name="Grigoriev I.V."/>
        </authorList>
    </citation>
    <scope>NUCLEOTIDE SEQUENCE [LARGE SCALE GENOMIC DNA]</scope>
    <source>
        <strain evidence="8">S238N-H82 / ATCC MYA-4686</strain>
    </source>
</reference>
<feature type="compositionally biased region" description="Low complexity" evidence="5">
    <location>
        <begin position="939"/>
        <end position="950"/>
    </location>
</feature>
<dbReference type="GO" id="GO:0044732">
    <property type="term" value="C:mitotic spindle pole body"/>
    <property type="evidence" value="ECO:0007669"/>
    <property type="project" value="TreeGrafter"/>
</dbReference>
<feature type="region of interest" description="Disordered" evidence="5">
    <location>
        <begin position="931"/>
        <end position="968"/>
    </location>
</feature>
<dbReference type="InterPro" id="IPR019734">
    <property type="entry name" value="TPR_rpt"/>
</dbReference>
<keyword evidence="3" id="KW-0378">Hydrolase</keyword>
<dbReference type="Proteomes" id="UP000001194">
    <property type="component" value="Unassembled WGS sequence"/>
</dbReference>
<dbReference type="InterPro" id="IPR005314">
    <property type="entry name" value="Peptidase_C50"/>
</dbReference>
<evidence type="ECO:0000256" key="3">
    <source>
        <dbReference type="ARBA" id="ARBA00022801"/>
    </source>
</evidence>
<dbReference type="InterPro" id="IPR030397">
    <property type="entry name" value="SEPARIN_core_dom"/>
</dbReference>
<sequence length="2163" mass="238907">MATKERRRPLSSRSVSKAGKQVAEDLADALATKLTISGSKGKQKAAPEVITEDDLRISAMRSVNSASQELSNVVRSGWKKSLSNFSKTTLSNAESSALTAEENLCVLRRICLQDMDVERAAVSVLGKLVTLDMHGCALTALESMHPRICGFLNVTTPTSNDHRCHLLSIPLPSPLPTDITLLTLTSTYLAHALSTLASISTIPQAVDALSSSLTHPTSFSFLTWVPSISSLPAKQTDAMLTRSYSAITKLCSTSTSTASSTAKIKATNPSPNPERVFQLRMYALRCVCHSSRGTIESGTFWEQVIRSAVALVKASQSLSPEVEEKVTNLVLCEYAEILGCAQKREDGLSFLEGKGFVGFCEYWMAFAKRAGDISALERIGKLMQHELPKPSSSKIAQPVGRTQAQDADTITKEATRICAEFAQVTTLLEQRPVEDDVLIKHLESCTALIKTSACLQSLLFSEDQELARISGKVDRAFERLRRMAVKSLDSLSTDTEVKAFVLSCVDLLQKLAVSVARKSDIITRTLDSLFVLARTALNVQDPRTYVPAFEHLGVAVSILDSVPQDADVDRANYMRCISGTYYNISGSLYQATRYGAAVPFLREACLLGAKALSMKGRGEGKGKGKEEANPETKSKVDGEMEWNQLEEQLYRRWELLAVCYSKNGDRKNAYDAFQQCICTFPFTSSGFEGQTDAKSVEDLFGASASSSVKQLMATIDRVSYIGACELLLPPEDVSLRSPQRFAASDDGNLVMDPRVVGVLLEQQIDGLQPSQWKEGVRGVFVKLLRDSLEVYDAASFPIRRSRVLIRCMAFAYRDSGDDWAVILGNVQEMGSEVERLLTAQNLARDVALAPYRLQYHASAHLWLALHAHKRADPEQGTVMAQHADQACQILKDLLALGPAGSPRVARKGLSPKVRKVSSSLTQIPRIVSPKATRTTRQRVPAAPKKAAPVKSNSRVAARPPVTPQVKPRAALQPVSLNTARTPPRPSLDAAAKTKSLLTFDDFDQFLGLLQLTARLLGLLCLVLPKVHILDLTRKLCERHAGVASDGYISASIDLAHEYVKIGKMKRVAMIFNLALEVVRNGQASPEVSSAFLLRFAESLALIEDVSRSSNVYNEALVHSSRLDTEEKGSTTLQRIHTRVKRLERAAMASHIFGLIQYCKEDVATSLEGMLQSLRLWNRAVDTLGRLNPSPQSSTKPSSESNPFEMTGMKEALTADQTSAPAQSQPTPNKSYPPRSFIHDLEWRTAEGLFSTLFALSQMYLTRGSPREAEYFAQQAQDLAEALNVPTVVGRALTRKAEVQLHLGQLQEANATLEKAAALPSHLPGIDTIIVHRLRAECNERSAQHEDAQELYLSTMKMLEELNGAFQQFESLAFSPRRSLGTSPRTKLLPDTVAPELLAAVLHQHIWSRRDQPDEDLNGLLEKFLSLPSSSRMKANENSLMGKLTLYSVYARFRADMFLSSLTEFTIAIPMGMSTTHKVAFALPTQDVLNALEEAEKLFQANLSLTSRNGSVLKLRDAAISLALIEAFQTSLGRPGNGGSVVTATLLDVSTAITLRREMLESIEHKFSAPHMSDDLQWPLITSDGTPRPRPKIERPGRFNVDLESDDDAEDSALREDALIQAYWTSIREKYRSRRLDVQSLSTSETGDLPGNWIVININITDDKSTLFISRREGGVEGSQPLVFCVPLKGRRDNGDDNDEDHLGFDDAIGELREIVRLSDEGTKTAVNIKSDDEEARANWWKQRGDLDTRLRELLENVEFCWLGAFKIILSPRSDATPEMISDLRAQFDKIFQRSLHVKDKKPKQRAGNHKKTASQAQGPSQLTLDDPILKCFSTLSPKCKDEELEDLIYFILDLYSFHGVPVAIAEVDIAQLVVDLRAVLEEHAAKLRQWKKTITGKMTTSLANDQDEHLFLVLDKNVQGIPWESIPILRGRSVSRIPNIEFLYDRLAFAKWKRQGDSVEDDPITGAVIDPRKGYFILNPSGDLARTEGRFRDWAHGMKKAGWDGVIGQAVSEQQFVNALKTQDLVVYFGHGGGEQYIRSHRIRSLPKCAATMLWGCSSGALRELGDFDRTGTPYNYMLAGCPTLVANLWDVTDKDIDKFSQSVFDKLRLTPADVSKWNEPGKEPHTSPSLSLVASVAQSRDSCKLKYLTGAAPVVYGIPFYL</sequence>
<dbReference type="GO" id="GO:0051307">
    <property type="term" value="P:meiotic chromosome separation"/>
    <property type="evidence" value="ECO:0007669"/>
    <property type="project" value="TreeGrafter"/>
</dbReference>
<dbReference type="KEGG" id="lbc:LACBIDRAFT_317789"/>
<protein>
    <recommendedName>
        <fullName evidence="2">separase</fullName>
        <ecNumber evidence="2">3.4.22.49</ecNumber>
    </recommendedName>
</protein>
<dbReference type="PANTHER" id="PTHR12792">
    <property type="entry name" value="EXTRA SPINDLE POLES 1-RELATED"/>
    <property type="match status" value="1"/>
</dbReference>
<dbReference type="GO" id="GO:0005737">
    <property type="term" value="C:cytoplasm"/>
    <property type="evidence" value="ECO:0007669"/>
    <property type="project" value="TreeGrafter"/>
</dbReference>
<organism evidence="8">
    <name type="scientific">Laccaria bicolor (strain S238N-H82 / ATCC MYA-4686)</name>
    <name type="common">Bicoloured deceiver</name>
    <name type="synonym">Laccaria laccata var. bicolor</name>
    <dbReference type="NCBI Taxonomy" id="486041"/>
    <lineage>
        <taxon>Eukaryota</taxon>
        <taxon>Fungi</taxon>
        <taxon>Dikarya</taxon>
        <taxon>Basidiomycota</taxon>
        <taxon>Agaricomycotina</taxon>
        <taxon>Agaricomycetes</taxon>
        <taxon>Agaricomycetidae</taxon>
        <taxon>Agaricales</taxon>
        <taxon>Agaricineae</taxon>
        <taxon>Hydnangiaceae</taxon>
        <taxon>Laccaria</taxon>
    </lineage>
</organism>
<evidence type="ECO:0000256" key="5">
    <source>
        <dbReference type="SAM" id="MobiDB-lite"/>
    </source>
</evidence>
<dbReference type="GO" id="GO:0072686">
    <property type="term" value="C:mitotic spindle"/>
    <property type="evidence" value="ECO:0007669"/>
    <property type="project" value="TreeGrafter"/>
</dbReference>
<keyword evidence="4" id="KW-0159">Chromosome partition</keyword>
<dbReference type="PANTHER" id="PTHR12792:SF0">
    <property type="entry name" value="SEPARIN"/>
    <property type="match status" value="1"/>
</dbReference>
<dbReference type="GO" id="GO:0005634">
    <property type="term" value="C:nucleus"/>
    <property type="evidence" value="ECO:0007669"/>
    <property type="project" value="InterPro"/>
</dbReference>
<evidence type="ECO:0000256" key="2">
    <source>
        <dbReference type="ARBA" id="ARBA00012489"/>
    </source>
</evidence>
<dbReference type="STRING" id="486041.B0E2C7"/>
<feature type="compositionally biased region" description="Basic residues" evidence="5">
    <location>
        <begin position="1798"/>
        <end position="1812"/>
    </location>
</feature>
<feature type="region of interest" description="Disordered" evidence="5">
    <location>
        <begin position="616"/>
        <end position="636"/>
    </location>
</feature>
<dbReference type="EMBL" id="DS547178">
    <property type="protein sequence ID" value="EDQ99010.1"/>
    <property type="molecule type" value="Genomic_DNA"/>
</dbReference>
<evidence type="ECO:0000259" key="6">
    <source>
        <dbReference type="PROSITE" id="PS51700"/>
    </source>
</evidence>
<proteinExistence type="predicted"/>
<dbReference type="InParanoid" id="B0E2C7"/>
<dbReference type="PROSITE" id="PS51700">
    <property type="entry name" value="SEPARIN"/>
    <property type="match status" value="1"/>
</dbReference>
<feature type="region of interest" description="Disordered" evidence="5">
    <location>
        <begin position="1581"/>
        <end position="1605"/>
    </location>
</feature>
<dbReference type="GO" id="GO:0004197">
    <property type="term" value="F:cysteine-type endopeptidase activity"/>
    <property type="evidence" value="ECO:0007669"/>
    <property type="project" value="InterPro"/>
</dbReference>
<name>B0E2C7_LACBS</name>
<dbReference type="GeneID" id="6085999"/>
<dbReference type="GO" id="GO:0006508">
    <property type="term" value="P:proteolysis"/>
    <property type="evidence" value="ECO:0007669"/>
    <property type="project" value="InterPro"/>
</dbReference>
<evidence type="ECO:0000313" key="7">
    <source>
        <dbReference type="EMBL" id="EDQ99010.1"/>
    </source>
</evidence>
<dbReference type="HOGENOM" id="CLU_000777_0_0_1"/>
<dbReference type="Pfam" id="PF03568">
    <property type="entry name" value="Separin_C"/>
    <property type="match status" value="1"/>
</dbReference>
<feature type="domain" description="Peptidase C50" evidence="6">
    <location>
        <begin position="1971"/>
        <end position="2068"/>
    </location>
</feature>
<dbReference type="InterPro" id="IPR011990">
    <property type="entry name" value="TPR-like_helical_dom_sf"/>
</dbReference>
<dbReference type="EC" id="3.4.22.49" evidence="2"/>